<dbReference type="Pfam" id="PF01740">
    <property type="entry name" value="STAS"/>
    <property type="match status" value="1"/>
</dbReference>
<accession>A0A3A4R8Y3</accession>
<evidence type="ECO:0000256" key="1">
    <source>
        <dbReference type="ARBA" id="ARBA00009013"/>
    </source>
</evidence>
<name>A0A3A4R8Y3_9BACT</name>
<comment type="caution">
    <text evidence="4">The sequence shown here is derived from an EMBL/GenBank/DDBJ whole genome shotgun (WGS) entry which is preliminary data.</text>
</comment>
<organism evidence="4 5">
    <name type="scientific">Candidatus Auribacter fodinae</name>
    <dbReference type="NCBI Taxonomy" id="2093366"/>
    <lineage>
        <taxon>Bacteria</taxon>
        <taxon>Pseudomonadati</taxon>
        <taxon>Candidatus Auribacterota</taxon>
        <taxon>Candidatus Auribacteria</taxon>
        <taxon>Candidatus Auribacterales</taxon>
        <taxon>Candidatus Auribacteraceae</taxon>
        <taxon>Candidatus Auribacter</taxon>
    </lineage>
</organism>
<dbReference type="PANTHER" id="PTHR33495">
    <property type="entry name" value="ANTI-SIGMA FACTOR ANTAGONIST TM_1081-RELATED-RELATED"/>
    <property type="match status" value="1"/>
</dbReference>
<gene>
    <name evidence="4" type="ORF">C4541_02410</name>
</gene>
<dbReference type="EMBL" id="QZJZ01000015">
    <property type="protein sequence ID" value="RJP61207.1"/>
    <property type="molecule type" value="Genomic_DNA"/>
</dbReference>
<dbReference type="PROSITE" id="PS50801">
    <property type="entry name" value="STAS"/>
    <property type="match status" value="1"/>
</dbReference>
<dbReference type="InterPro" id="IPR036513">
    <property type="entry name" value="STAS_dom_sf"/>
</dbReference>
<dbReference type="AlphaFoldDB" id="A0A3A4R8Y3"/>
<dbReference type="GO" id="GO:0043856">
    <property type="term" value="F:anti-sigma factor antagonist activity"/>
    <property type="evidence" value="ECO:0007669"/>
    <property type="project" value="InterPro"/>
</dbReference>
<dbReference type="Gene3D" id="3.30.750.24">
    <property type="entry name" value="STAS domain"/>
    <property type="match status" value="1"/>
</dbReference>
<proteinExistence type="inferred from homology"/>
<dbReference type="PANTHER" id="PTHR33495:SF2">
    <property type="entry name" value="ANTI-SIGMA FACTOR ANTAGONIST TM_1081-RELATED"/>
    <property type="match status" value="1"/>
</dbReference>
<evidence type="ECO:0000256" key="2">
    <source>
        <dbReference type="RuleBase" id="RU003749"/>
    </source>
</evidence>
<dbReference type="CDD" id="cd07043">
    <property type="entry name" value="STAS_anti-anti-sigma_factors"/>
    <property type="match status" value="1"/>
</dbReference>
<dbReference type="NCBIfam" id="TIGR00377">
    <property type="entry name" value="ant_ant_sig"/>
    <property type="match status" value="1"/>
</dbReference>
<reference evidence="4 5" key="1">
    <citation type="journal article" date="2017" name="ISME J.">
        <title>Energy and carbon metabolisms in a deep terrestrial subsurface fluid microbial community.</title>
        <authorList>
            <person name="Momper L."/>
            <person name="Jungbluth S.P."/>
            <person name="Lee M.D."/>
            <person name="Amend J.P."/>
        </authorList>
    </citation>
    <scope>NUCLEOTIDE SEQUENCE [LARGE SCALE GENOMIC DNA]</scope>
    <source>
        <strain evidence="4">SURF_26</strain>
    </source>
</reference>
<feature type="domain" description="STAS" evidence="3">
    <location>
        <begin position="13"/>
        <end position="105"/>
    </location>
</feature>
<dbReference type="Proteomes" id="UP000266426">
    <property type="component" value="Unassembled WGS sequence"/>
</dbReference>
<dbReference type="SUPFAM" id="SSF52091">
    <property type="entry name" value="SpoIIaa-like"/>
    <property type="match status" value="1"/>
</dbReference>
<sequence>MKITSEELSGTALVYRIAGKINLESSSQLKQEIKEGYESGAKKVYLDFEHVDYMDTSGLGSLISILKQARKNEVELVIVKPSGFIKGLFRLTKMDRIFTIQEDLA</sequence>
<comment type="similarity">
    <text evidence="1 2">Belongs to the anti-sigma-factor antagonist family.</text>
</comment>
<evidence type="ECO:0000259" key="3">
    <source>
        <dbReference type="PROSITE" id="PS50801"/>
    </source>
</evidence>
<dbReference type="InterPro" id="IPR003658">
    <property type="entry name" value="Anti-sigma_ant"/>
</dbReference>
<dbReference type="InterPro" id="IPR002645">
    <property type="entry name" value="STAS_dom"/>
</dbReference>
<evidence type="ECO:0000313" key="5">
    <source>
        <dbReference type="Proteomes" id="UP000266426"/>
    </source>
</evidence>
<protein>
    <recommendedName>
        <fullName evidence="2">Anti-sigma factor antagonist</fullName>
    </recommendedName>
</protein>
<evidence type="ECO:0000313" key="4">
    <source>
        <dbReference type="EMBL" id="RJP61207.1"/>
    </source>
</evidence>